<evidence type="ECO:0000256" key="1">
    <source>
        <dbReference type="SAM" id="MobiDB-lite"/>
    </source>
</evidence>
<feature type="compositionally biased region" description="Basic residues" evidence="1">
    <location>
        <begin position="168"/>
        <end position="183"/>
    </location>
</feature>
<feature type="non-terminal residue" evidence="2">
    <location>
        <position position="252"/>
    </location>
</feature>
<proteinExistence type="predicted"/>
<sequence>ACSFPRELPTRRRRRAAALRGVRNRQPAGALPLQPGRAGARPRPPARGAGALDHGALAPAVPELRLRSAEHRPGAPGGGAGRAGRAVPVADGGRELPAAGAALPGVVARAGGDRGAARRGRSLPPGGVGGRRPQPARLGAELAFRRRGAVAQRPAARRRADRPDRGRPAPRRGLGRRGRHGGRARQDEPAGGRGAGPRARTPVDQRGRLRAPHRGERFAAAFAPAARHPPAAHRGAERAVSRPAAALVPRGV</sequence>
<name>A0A6J4JG37_9PROT</name>
<dbReference type="AlphaFoldDB" id="A0A6J4JG37"/>
<organism evidence="2">
    <name type="scientific">uncultured Acetobacteraceae bacterium</name>
    <dbReference type="NCBI Taxonomy" id="169975"/>
    <lineage>
        <taxon>Bacteria</taxon>
        <taxon>Pseudomonadati</taxon>
        <taxon>Pseudomonadota</taxon>
        <taxon>Alphaproteobacteria</taxon>
        <taxon>Acetobacterales</taxon>
        <taxon>Acetobacteraceae</taxon>
        <taxon>environmental samples</taxon>
    </lineage>
</organism>
<gene>
    <name evidence="2" type="ORF">AVDCRST_MAG08-3483</name>
</gene>
<reference evidence="2" key="1">
    <citation type="submission" date="2020-02" db="EMBL/GenBank/DDBJ databases">
        <authorList>
            <person name="Meier V. D."/>
        </authorList>
    </citation>
    <scope>NUCLEOTIDE SEQUENCE</scope>
    <source>
        <strain evidence="2">AVDCRST_MAG08</strain>
    </source>
</reference>
<feature type="compositionally biased region" description="Basic and acidic residues" evidence="1">
    <location>
        <begin position="64"/>
        <end position="73"/>
    </location>
</feature>
<feature type="region of interest" description="Disordered" evidence="1">
    <location>
        <begin position="110"/>
        <end position="252"/>
    </location>
</feature>
<feature type="compositionally biased region" description="Low complexity" evidence="1">
    <location>
        <begin position="35"/>
        <end position="51"/>
    </location>
</feature>
<protein>
    <submittedName>
        <fullName evidence="2">Uncharacterized protein</fullName>
    </submittedName>
</protein>
<accession>A0A6J4JG37</accession>
<dbReference type="EMBL" id="CADCTG010000257">
    <property type="protein sequence ID" value="CAA9275891.1"/>
    <property type="molecule type" value="Genomic_DNA"/>
</dbReference>
<feature type="non-terminal residue" evidence="2">
    <location>
        <position position="1"/>
    </location>
</feature>
<evidence type="ECO:0000313" key="2">
    <source>
        <dbReference type="EMBL" id="CAA9275891.1"/>
    </source>
</evidence>
<feature type="region of interest" description="Disordered" evidence="1">
    <location>
        <begin position="1"/>
        <end position="88"/>
    </location>
</feature>
<feature type="compositionally biased region" description="Low complexity" evidence="1">
    <location>
        <begin position="218"/>
        <end position="233"/>
    </location>
</feature>
<feature type="compositionally biased region" description="Basic and acidic residues" evidence="1">
    <location>
        <begin position="201"/>
        <end position="217"/>
    </location>
</feature>